<dbReference type="AlphaFoldDB" id="A0A8C2TJE9"/>
<keyword evidence="2" id="KW-1185">Reference proteome</keyword>
<reference evidence="1" key="1">
    <citation type="submission" date="2015-11" db="EMBL/GenBank/DDBJ databases">
        <authorList>
            <consortium name="International Coturnix japonica Genome Analysis Consortium"/>
            <person name="Warren W."/>
            <person name="Burt D.W."/>
            <person name="Antin P.B."/>
            <person name="Lanford R."/>
            <person name="Gros J."/>
            <person name="Wilson R.K."/>
        </authorList>
    </citation>
    <scope>NUCLEOTIDE SEQUENCE [LARGE SCALE GENOMIC DNA]</scope>
</reference>
<name>A0A8C2TJE9_COTJA</name>
<sequence>IKRRYFSTFSSARHWLNNSRSTEGHHSPEEEQARNAQILTDIKGRFQSLDISCDPRDAVDAHLLHSTAFYLLHTLAHYVSQWEAENIIYALSKLLVPDYSGSTF</sequence>
<protein>
    <submittedName>
        <fullName evidence="1">Uncharacterized protein</fullName>
    </submittedName>
</protein>
<dbReference type="Ensembl" id="ENSCJPT00005019027.1">
    <property type="protein sequence ID" value="ENSCJPP00005013199.1"/>
    <property type="gene ID" value="ENSCJPG00005011159.1"/>
</dbReference>
<evidence type="ECO:0000313" key="1">
    <source>
        <dbReference type="Ensembl" id="ENSCJPP00005013199.1"/>
    </source>
</evidence>
<evidence type="ECO:0000313" key="2">
    <source>
        <dbReference type="Proteomes" id="UP000694412"/>
    </source>
</evidence>
<organism evidence="1 2">
    <name type="scientific">Coturnix japonica</name>
    <name type="common">Japanese quail</name>
    <name type="synonym">Coturnix coturnix japonica</name>
    <dbReference type="NCBI Taxonomy" id="93934"/>
    <lineage>
        <taxon>Eukaryota</taxon>
        <taxon>Metazoa</taxon>
        <taxon>Chordata</taxon>
        <taxon>Craniata</taxon>
        <taxon>Vertebrata</taxon>
        <taxon>Euteleostomi</taxon>
        <taxon>Archelosauria</taxon>
        <taxon>Archosauria</taxon>
        <taxon>Dinosauria</taxon>
        <taxon>Saurischia</taxon>
        <taxon>Theropoda</taxon>
        <taxon>Coelurosauria</taxon>
        <taxon>Aves</taxon>
        <taxon>Neognathae</taxon>
        <taxon>Galloanserae</taxon>
        <taxon>Galliformes</taxon>
        <taxon>Phasianidae</taxon>
        <taxon>Perdicinae</taxon>
        <taxon>Coturnix</taxon>
    </lineage>
</organism>
<dbReference type="GeneTree" id="ENSGT00950000185801"/>
<dbReference type="Proteomes" id="UP000694412">
    <property type="component" value="Chromosome 15"/>
</dbReference>
<reference evidence="1" key="3">
    <citation type="submission" date="2025-09" db="UniProtKB">
        <authorList>
            <consortium name="Ensembl"/>
        </authorList>
    </citation>
    <scope>IDENTIFICATION</scope>
</reference>
<proteinExistence type="predicted"/>
<reference evidence="1" key="2">
    <citation type="submission" date="2025-08" db="UniProtKB">
        <authorList>
            <consortium name="Ensembl"/>
        </authorList>
    </citation>
    <scope>IDENTIFICATION</scope>
</reference>
<accession>A0A8C2TJE9</accession>